<organism evidence="1">
    <name type="scientific">Brassica napus</name>
    <name type="common">Rape</name>
    <dbReference type="NCBI Taxonomy" id="3708"/>
    <lineage>
        <taxon>Eukaryota</taxon>
        <taxon>Viridiplantae</taxon>
        <taxon>Streptophyta</taxon>
        <taxon>Embryophyta</taxon>
        <taxon>Tracheophyta</taxon>
        <taxon>Spermatophyta</taxon>
        <taxon>Magnoliopsida</taxon>
        <taxon>eudicotyledons</taxon>
        <taxon>Gunneridae</taxon>
        <taxon>Pentapetalae</taxon>
        <taxon>rosids</taxon>
        <taxon>malvids</taxon>
        <taxon>Brassicales</taxon>
        <taxon>Brassicaceae</taxon>
        <taxon>Brassiceae</taxon>
        <taxon>Brassica</taxon>
    </lineage>
</organism>
<evidence type="ECO:0000313" key="1">
    <source>
        <dbReference type="EMBL" id="CAF2137704.1"/>
    </source>
</evidence>
<accession>A0A816WRP3</accession>
<protein>
    <submittedName>
        <fullName evidence="1">(rape) hypothetical protein</fullName>
    </submittedName>
</protein>
<dbReference type="EMBL" id="HG994356">
    <property type="protein sequence ID" value="CAF2137704.1"/>
    <property type="molecule type" value="Genomic_DNA"/>
</dbReference>
<proteinExistence type="predicted"/>
<name>A0A816WRP3_BRANA</name>
<dbReference type="Proteomes" id="UP001295469">
    <property type="component" value="Chromosome A02"/>
</dbReference>
<gene>
    <name evidence="1" type="ORF">DARMORV10_A02P10060.1</name>
</gene>
<dbReference type="AlphaFoldDB" id="A0A816WRP3"/>
<sequence>MVFTCNEHEMVYVHTGMRVLLSFKICASCYGDNRDDALARITPCMLDPTLFCLECVYTNFEFQQHSLH</sequence>
<reference evidence="1" key="1">
    <citation type="submission" date="2021-01" db="EMBL/GenBank/DDBJ databases">
        <authorList>
            <consortium name="Genoscope - CEA"/>
            <person name="William W."/>
        </authorList>
    </citation>
    <scope>NUCLEOTIDE SEQUENCE</scope>
</reference>